<reference evidence="17 18" key="1">
    <citation type="submission" date="2017-01" db="EMBL/GenBank/DDBJ databases">
        <title>A Red Light-Sensitive Sensory Rhodopsin I From Haloarcula taiwanensis, A New Haloarchaeon Isolated From Taiwan.</title>
        <authorList>
            <person name="Yang C.-S."/>
            <person name="Han Y.-A."/>
            <person name="Chen P.-C."/>
            <person name="Ng W.V."/>
            <person name="Chen T.-W."/>
        </authorList>
    </citation>
    <scope>NUCLEOTIDE SEQUENCE [LARGE SCALE GENOMIC DNA]</scope>
    <source>
        <strain evidence="17 18">Taiwanensis</strain>
    </source>
</reference>
<keyword evidence="7 14" id="KW-0658">Purine biosynthesis</keyword>
<evidence type="ECO:0000256" key="12">
    <source>
        <dbReference type="ARBA" id="ARBA00042242"/>
    </source>
</evidence>
<name>A0A2H4ZYJ7_9EURY</name>
<comment type="similarity">
    <text evidence="11 14">Belongs to the GARS family.</text>
</comment>
<dbReference type="Pfam" id="PF01071">
    <property type="entry name" value="GARS_A"/>
    <property type="match status" value="1"/>
</dbReference>
<dbReference type="GO" id="GO:0046872">
    <property type="term" value="F:metal ion binding"/>
    <property type="evidence" value="ECO:0007669"/>
    <property type="project" value="InterPro"/>
</dbReference>
<accession>A0A2H4ZYJ7</accession>
<dbReference type="Gene3D" id="3.30.1490.20">
    <property type="entry name" value="ATP-grasp fold, A domain"/>
    <property type="match status" value="1"/>
</dbReference>
<dbReference type="InterPro" id="IPR011054">
    <property type="entry name" value="Rudment_hybrid_motif"/>
</dbReference>
<evidence type="ECO:0000313" key="17">
    <source>
        <dbReference type="EMBL" id="AUG47510.1"/>
    </source>
</evidence>
<dbReference type="InterPro" id="IPR020559">
    <property type="entry name" value="PRibGlycinamide_synth_CS"/>
</dbReference>
<dbReference type="KEGG" id="hta:BVU17_08275"/>
<keyword evidence="18" id="KW-1185">Reference proteome</keyword>
<comment type="cofactor">
    <cofactor evidence="1">
        <name>Mn(2+)</name>
        <dbReference type="ChEBI" id="CHEBI:29035"/>
    </cofactor>
</comment>
<dbReference type="UniPathway" id="UPA00074">
    <property type="reaction ID" value="UER00125"/>
</dbReference>
<dbReference type="InterPro" id="IPR020561">
    <property type="entry name" value="PRibGlycinamid_synth_ATP-grasp"/>
</dbReference>
<comment type="cofactor">
    <cofactor evidence="2">
        <name>Mg(2+)</name>
        <dbReference type="ChEBI" id="CHEBI:18420"/>
    </cofactor>
</comment>
<keyword evidence="9" id="KW-0460">Magnesium</keyword>
<gene>
    <name evidence="14" type="primary">purD</name>
    <name evidence="17" type="ORF">BVU17_08275</name>
</gene>
<dbReference type="Gene3D" id="3.90.600.10">
    <property type="entry name" value="Phosphoribosylglycinamide synthetase, C-terminal domain"/>
    <property type="match status" value="1"/>
</dbReference>
<comment type="pathway">
    <text evidence="3 14">Purine metabolism; IMP biosynthesis via de novo pathway; N(1)-(5-phospho-D-ribosyl)glycinamide from 5-phospho-alpha-D-ribose 1-diphosphate: step 2/2.</text>
</comment>
<dbReference type="InterPro" id="IPR011761">
    <property type="entry name" value="ATP-grasp"/>
</dbReference>
<keyword evidence="10" id="KW-0464">Manganese</keyword>
<sequence>MSETVLLVGGGGREHAIARSLADSPGELYACASNRNPGIVALADGFEALDTTNPKAVTTYAREVDATLAVIGPEAALAAGVADALDDAGIYTFGPQEQEARIETDKAFQRRFMREHDIPGCPDFETFEDMDAACEYIDEYDGDLAVKPAGLTGGKGVRVIGDQCTAEEAKEYLRNADYDRVVLEERLVGEEFTVQAFVANGQLRVTPAVQDHKRAYEGDEGPNTGGMGSYSDASLHLPFMDEDDYMDAVDVLRATVDALDGYKGVLYGQFMLTETGPRVVEFNARFGDPEAMNTLPVLNTDFLDVLTAARDDDPLPQLSFRPLATVCKYAVPDGYPTDPDAGAKVTIDDDVIASVVEEHADQSGDASDTAPEALLFYASVDDREDGIYTTTSRSYAVVGLAETIADAEAIAEESLERAGTEGLRVRHDIGKDDLVQQRIDHMDDIRGGAD</sequence>
<evidence type="ECO:0000256" key="2">
    <source>
        <dbReference type="ARBA" id="ARBA00001946"/>
    </source>
</evidence>
<evidence type="ECO:0000313" key="18">
    <source>
        <dbReference type="Proteomes" id="UP000242917"/>
    </source>
</evidence>
<dbReference type="HAMAP" id="MF_00138">
    <property type="entry name" value="GARS"/>
    <property type="match status" value="1"/>
</dbReference>
<evidence type="ECO:0000256" key="6">
    <source>
        <dbReference type="ARBA" id="ARBA00022741"/>
    </source>
</evidence>
<feature type="domain" description="ATP-grasp" evidence="16">
    <location>
        <begin position="110"/>
        <end position="311"/>
    </location>
</feature>
<keyword evidence="5 14" id="KW-0436">Ligase</keyword>
<dbReference type="InterPro" id="IPR037123">
    <property type="entry name" value="PRibGlycinamide_synth_C_sf"/>
</dbReference>
<protein>
    <recommendedName>
        <fullName evidence="4 14">Phosphoribosylamine--glycine ligase</fullName>
        <ecNumber evidence="4 14">6.3.4.13</ecNumber>
    </recommendedName>
    <alternativeName>
        <fullName evidence="14">GARS</fullName>
    </alternativeName>
    <alternativeName>
        <fullName evidence="12 14">Glycinamide ribonucleotide synthetase</fullName>
    </alternativeName>
    <alternativeName>
        <fullName evidence="13 14">Phosphoribosylglycinamide synthetase</fullName>
    </alternativeName>
</protein>
<dbReference type="SUPFAM" id="SSF56059">
    <property type="entry name" value="Glutathione synthetase ATP-binding domain-like"/>
    <property type="match status" value="1"/>
</dbReference>
<evidence type="ECO:0000256" key="1">
    <source>
        <dbReference type="ARBA" id="ARBA00001936"/>
    </source>
</evidence>
<keyword evidence="8 15" id="KW-0067">ATP-binding</keyword>
<dbReference type="Proteomes" id="UP000242917">
    <property type="component" value="Chromosome I"/>
</dbReference>
<evidence type="ECO:0000259" key="16">
    <source>
        <dbReference type="PROSITE" id="PS50975"/>
    </source>
</evidence>
<dbReference type="SUPFAM" id="SSF52440">
    <property type="entry name" value="PreATP-grasp domain"/>
    <property type="match status" value="1"/>
</dbReference>
<dbReference type="PANTHER" id="PTHR43472:SF1">
    <property type="entry name" value="PHOSPHORIBOSYLAMINE--GLYCINE LIGASE, CHLOROPLASTIC"/>
    <property type="match status" value="1"/>
</dbReference>
<dbReference type="GO" id="GO:0005524">
    <property type="term" value="F:ATP binding"/>
    <property type="evidence" value="ECO:0007669"/>
    <property type="project" value="UniProtKB-UniRule"/>
</dbReference>
<dbReference type="PROSITE" id="PS00184">
    <property type="entry name" value="GARS"/>
    <property type="match status" value="1"/>
</dbReference>
<dbReference type="AlphaFoldDB" id="A0A2H4ZYJ7"/>
<dbReference type="EC" id="6.3.4.13" evidence="4 14"/>
<comment type="catalytic activity">
    <reaction evidence="14">
        <text>5-phospho-beta-D-ribosylamine + glycine + ATP = N(1)-(5-phospho-beta-D-ribosyl)glycinamide + ADP + phosphate + H(+)</text>
        <dbReference type="Rhea" id="RHEA:17453"/>
        <dbReference type="ChEBI" id="CHEBI:15378"/>
        <dbReference type="ChEBI" id="CHEBI:30616"/>
        <dbReference type="ChEBI" id="CHEBI:43474"/>
        <dbReference type="ChEBI" id="CHEBI:57305"/>
        <dbReference type="ChEBI" id="CHEBI:58681"/>
        <dbReference type="ChEBI" id="CHEBI:143788"/>
        <dbReference type="ChEBI" id="CHEBI:456216"/>
        <dbReference type="EC" id="6.3.4.13"/>
    </reaction>
</comment>
<dbReference type="NCBIfam" id="TIGR00877">
    <property type="entry name" value="purD"/>
    <property type="match status" value="1"/>
</dbReference>
<dbReference type="Gene3D" id="3.30.470.20">
    <property type="entry name" value="ATP-grasp fold, B domain"/>
    <property type="match status" value="1"/>
</dbReference>
<dbReference type="PANTHER" id="PTHR43472">
    <property type="entry name" value="PHOSPHORIBOSYLAMINE--GLYCINE LIGASE"/>
    <property type="match status" value="1"/>
</dbReference>
<dbReference type="OrthoDB" id="146558at2157"/>
<dbReference type="EMBL" id="CP019154">
    <property type="protein sequence ID" value="AUG47510.1"/>
    <property type="molecule type" value="Genomic_DNA"/>
</dbReference>
<evidence type="ECO:0000256" key="14">
    <source>
        <dbReference type="HAMAP-Rule" id="MF_00138"/>
    </source>
</evidence>
<dbReference type="GO" id="GO:0009113">
    <property type="term" value="P:purine nucleobase biosynthetic process"/>
    <property type="evidence" value="ECO:0007669"/>
    <property type="project" value="InterPro"/>
</dbReference>
<dbReference type="Gene3D" id="3.40.50.20">
    <property type="match status" value="1"/>
</dbReference>
<evidence type="ECO:0000256" key="11">
    <source>
        <dbReference type="ARBA" id="ARBA00038345"/>
    </source>
</evidence>
<proteinExistence type="inferred from homology"/>
<dbReference type="PROSITE" id="PS50975">
    <property type="entry name" value="ATP_GRASP"/>
    <property type="match status" value="1"/>
</dbReference>
<evidence type="ECO:0000256" key="4">
    <source>
        <dbReference type="ARBA" id="ARBA00013255"/>
    </source>
</evidence>
<evidence type="ECO:0000256" key="3">
    <source>
        <dbReference type="ARBA" id="ARBA00005174"/>
    </source>
</evidence>
<dbReference type="GO" id="GO:0004637">
    <property type="term" value="F:phosphoribosylamine-glycine ligase activity"/>
    <property type="evidence" value="ECO:0007669"/>
    <property type="project" value="UniProtKB-UniRule"/>
</dbReference>
<evidence type="ECO:0000256" key="7">
    <source>
        <dbReference type="ARBA" id="ARBA00022755"/>
    </source>
</evidence>
<evidence type="ECO:0000256" key="9">
    <source>
        <dbReference type="ARBA" id="ARBA00022842"/>
    </source>
</evidence>
<dbReference type="SMART" id="SM01209">
    <property type="entry name" value="GARS_A"/>
    <property type="match status" value="1"/>
</dbReference>
<evidence type="ECO:0000256" key="5">
    <source>
        <dbReference type="ARBA" id="ARBA00022598"/>
    </source>
</evidence>
<dbReference type="InterPro" id="IPR013815">
    <property type="entry name" value="ATP_grasp_subdomain_1"/>
</dbReference>
<keyword evidence="6 15" id="KW-0547">Nucleotide-binding</keyword>
<dbReference type="InterPro" id="IPR000115">
    <property type="entry name" value="PRibGlycinamide_synth"/>
</dbReference>
<dbReference type="InterPro" id="IPR020560">
    <property type="entry name" value="PRibGlycinamide_synth_C-dom"/>
</dbReference>
<dbReference type="InterPro" id="IPR020562">
    <property type="entry name" value="PRibGlycinamide_synth_N"/>
</dbReference>
<dbReference type="Pfam" id="PF02844">
    <property type="entry name" value="GARS_N"/>
    <property type="match status" value="1"/>
</dbReference>
<evidence type="ECO:0000256" key="8">
    <source>
        <dbReference type="ARBA" id="ARBA00022840"/>
    </source>
</evidence>
<dbReference type="InterPro" id="IPR016185">
    <property type="entry name" value="PreATP-grasp_dom_sf"/>
</dbReference>
<dbReference type="SMART" id="SM01210">
    <property type="entry name" value="GARS_C"/>
    <property type="match status" value="1"/>
</dbReference>
<evidence type="ECO:0000256" key="15">
    <source>
        <dbReference type="PROSITE-ProRule" id="PRU00409"/>
    </source>
</evidence>
<evidence type="ECO:0000256" key="10">
    <source>
        <dbReference type="ARBA" id="ARBA00023211"/>
    </source>
</evidence>
<evidence type="ECO:0000256" key="13">
    <source>
        <dbReference type="ARBA" id="ARBA00042864"/>
    </source>
</evidence>
<dbReference type="SUPFAM" id="SSF51246">
    <property type="entry name" value="Rudiment single hybrid motif"/>
    <property type="match status" value="1"/>
</dbReference>
<dbReference type="Pfam" id="PF02843">
    <property type="entry name" value="GARS_C"/>
    <property type="match status" value="1"/>
</dbReference>
<dbReference type="GO" id="GO:0006189">
    <property type="term" value="P:'de novo' IMP biosynthetic process"/>
    <property type="evidence" value="ECO:0007669"/>
    <property type="project" value="UniProtKB-UniRule"/>
</dbReference>
<organism evidence="17 18">
    <name type="scientific">Haloarcula taiwanensis</name>
    <dbReference type="NCBI Taxonomy" id="1932004"/>
    <lineage>
        <taxon>Archaea</taxon>
        <taxon>Methanobacteriati</taxon>
        <taxon>Methanobacteriota</taxon>
        <taxon>Stenosarchaea group</taxon>
        <taxon>Halobacteria</taxon>
        <taxon>Halobacteriales</taxon>
        <taxon>Haloarculaceae</taxon>
        <taxon>Haloarcula</taxon>
    </lineage>
</organism>